<name>A0A9P3PDA8_LYOSH</name>
<gene>
    <name evidence="8" type="ORF">LshimejAT787_0102580</name>
</gene>
<accession>A0A9P3PDA8</accession>
<protein>
    <submittedName>
        <fullName evidence="8">Pentacotripeptide-repeat region of PRORP</fullName>
    </submittedName>
</protein>
<sequence>MLPKVATHILHTTSRAAASSIHQTHTIRNVLQFQSSSPSTSSGHLAPWNSPSNSHWGNNGPSAKQHTGSRHYSGYTGAGRAVTQANATISSNDGSFTQTDDQDDIPARPSINTPKRTRIRSHSLSNPAHGRTERAEKLGVLKTVQLHTRARHVFAPHTPAQALPTADSTTLASSPRPVLVRRNSTSAPSSTQAFDPSIPAPSPLVLTRRNSTVASRPSSPVSESIPSPAARAPTPSPLDPATPQTTAPPQVPPPSQQSPSEHILRLNKARDSGDHAQAAEAVRQFRQNAKKPSTREFNAALEALQATRPPGEPLHLILETYNDMLRHSLIPTANTYITLIDALTTRDFEVHRVIHTLETRLKHRKLTGRSELTTDDADKKRIEVLRTESNFASAMSLFEAILTINGNRRCPPLMYINLLRSCAINGSIDGAIHVFAHIEKRASDFRPTPGVYQFMIQAYTNAGQLKGAEEVFAEYREAIQRAELHINWSQEAVDSNRGNLLIWNQMIETYFRFNLPDKAVGLLDQMLGAQPDPTNLIADPPPVGTSTFTTILSGFCQTGDVATALIWFDRLLQQNGTSEDPFETTGVAMKPDNVAWSVMLDALAVKGMLHDLNRLFVIRLKDLPRSIKNTEREIVFAANIAHLDSMTDEQLIWSLDFLHRHVIVSGLLSSAERVSMATEVVDAYLKRKMYSRALGVLSEFFDAWMKRTSKGSVEGTSLAPAIHSIQSMQLDFTRKLYEATKGDIPYTIVLQLARIADNIRVVQEEEYIPFFLQSYALSRTAGTLPVEDMTLRDWELLMYAAVEVETAATSDRPIHTAVPEYAFEGLVSLLVDLSTHKVAFKEMNSSLIRRTINLIAQQRGREETESLFKNLGAPFQSVLEDPNYSLNALAQAVEDAASDVSQDSGYASAEFNYKSKLRIDPYVTKTIHAEFRALHNPGHSALGAFAKFRQAVENGTVPAPATIGLLIQNLGRASRMEEVHYTYTVAQSVLASLETNKAWQADAWFMIEDSMIIALAHHGDVEGAHMYRMRILEQGGSPTADAYGALIYNVKDTTDDTSNAMALFQESQAQGVATNQYLYNNIISKLAKARKADYALELFQQMKATGVVPSSVTYGAVIGACARVGDVHSAEMLFNEMVQAKNFKPRVPPYNTMMQMYTTTKLDRERALHFYDEMRKANIRPTAYTYKLLMDAYGAIEPVDIEKMEEIFKDLQNDPTVQFQGNHFASLINAYGCVKKDLDKAIEVFNSIPTFPGAQPADALVFEAMVNALVAHRRTDLIPEYLAKMEAAGVHMTAYIANFLIKGYAMVGEVDRARSIFESLEDPPEGMAAPNNHAPHEPSSSPVVDQSAPVYREPSTWEAMIRAELGSGNREGALDLLERLKARQYPEAVYNRISGILVDHSQVLS</sequence>
<evidence type="ECO:0000256" key="4">
    <source>
        <dbReference type="ARBA" id="ARBA00044511"/>
    </source>
</evidence>
<feature type="region of interest" description="Disordered" evidence="6">
    <location>
        <begin position="90"/>
        <end position="133"/>
    </location>
</feature>
<dbReference type="EMBL" id="BRPK01000001">
    <property type="protein sequence ID" value="GLB33374.1"/>
    <property type="molecule type" value="Genomic_DNA"/>
</dbReference>
<evidence type="ECO:0000313" key="8">
    <source>
        <dbReference type="EMBL" id="GLB33374.1"/>
    </source>
</evidence>
<keyword evidence="2" id="KW-0677">Repeat</keyword>
<dbReference type="OrthoDB" id="411857at2759"/>
<dbReference type="PROSITE" id="PS51375">
    <property type="entry name" value="PPR"/>
    <property type="match status" value="4"/>
</dbReference>
<comment type="similarity">
    <text evidence="1">Belongs to the CCM1 family.</text>
</comment>
<dbReference type="Pfam" id="PF17177">
    <property type="entry name" value="PPR_long"/>
    <property type="match status" value="1"/>
</dbReference>
<comment type="caution">
    <text evidence="8">The sequence shown here is derived from an EMBL/GenBank/DDBJ whole genome shotgun (WGS) entry which is preliminary data.</text>
</comment>
<feature type="compositionally biased region" description="Polar residues" evidence="6">
    <location>
        <begin position="182"/>
        <end position="194"/>
    </location>
</feature>
<dbReference type="InterPro" id="IPR011990">
    <property type="entry name" value="TPR-like_helical_dom_sf"/>
</dbReference>
<evidence type="ECO:0000256" key="5">
    <source>
        <dbReference type="PROSITE-ProRule" id="PRU00708"/>
    </source>
</evidence>
<dbReference type="InterPro" id="IPR033443">
    <property type="entry name" value="PROP1-like_PPR_dom"/>
</dbReference>
<dbReference type="Pfam" id="PF01535">
    <property type="entry name" value="PPR"/>
    <property type="match status" value="4"/>
</dbReference>
<feature type="region of interest" description="Disordered" evidence="6">
    <location>
        <begin position="1321"/>
        <end position="1347"/>
    </location>
</feature>
<feature type="region of interest" description="Disordered" evidence="6">
    <location>
        <begin position="34"/>
        <end position="76"/>
    </location>
</feature>
<feature type="repeat" description="PPR" evidence="5">
    <location>
        <begin position="1146"/>
        <end position="1181"/>
    </location>
</feature>
<feature type="repeat" description="PPR" evidence="5">
    <location>
        <begin position="1110"/>
        <end position="1145"/>
    </location>
</feature>
<dbReference type="NCBIfam" id="TIGR00756">
    <property type="entry name" value="PPR"/>
    <property type="match status" value="2"/>
</dbReference>
<dbReference type="PANTHER" id="PTHR47447:SF17">
    <property type="entry name" value="OS12G0638900 PROTEIN"/>
    <property type="match status" value="1"/>
</dbReference>
<feature type="compositionally biased region" description="Polar residues" evidence="6">
    <location>
        <begin position="90"/>
        <end position="99"/>
    </location>
</feature>
<comment type="subunit">
    <text evidence="4">Binds to mitochondrial small subunit 15S rRNA.</text>
</comment>
<feature type="repeat" description="PPR" evidence="5">
    <location>
        <begin position="499"/>
        <end position="533"/>
    </location>
</feature>
<reference evidence="8" key="1">
    <citation type="submission" date="2022-07" db="EMBL/GenBank/DDBJ databases">
        <title>The genome of Lyophyllum shimeji provides insight into the initial evolution of ectomycorrhizal fungal genome.</title>
        <authorList>
            <person name="Kobayashi Y."/>
            <person name="Shibata T."/>
            <person name="Hirakawa H."/>
            <person name="Shigenobu S."/>
            <person name="Nishiyama T."/>
            <person name="Yamada A."/>
            <person name="Hasebe M."/>
            <person name="Kawaguchi M."/>
        </authorList>
    </citation>
    <scope>NUCLEOTIDE SEQUENCE</scope>
    <source>
        <strain evidence="8">AT787</strain>
    </source>
</reference>
<evidence type="ECO:0000259" key="7">
    <source>
        <dbReference type="Pfam" id="PF17177"/>
    </source>
</evidence>
<comment type="function">
    <text evidence="3">Regulates mitochondrial small subunit maturation by controlling 15S rRNA 5'-end processing. Localizes to the 5' precursor of the 15S rRNA in a position that is subsequently occupied by mS47 in the mature yeast mtSSU. Uses structure and sequence-specific RNA recognition, binding to a single-stranded region of the precursor and specifically recognizing bases -6 to -1. The exchange of Ccm1 for mS47 is coupled to the irreversible removal of precursor rRNA that is accompanied by conformational changes of the mitoribosomal proteins uS5m and mS26. These conformational changes signal completion of 5'-end rRNA processing through protection of the mature 5'-end of the 15S rRNA and stabilization of mS47. The removal of the 5' precursor together with the dissociation of Ccm1 may be catalyzed by the 5'-3' exoribonuclease Pet127. Involved in the specific removal of group I introns in mitochondrial encoded transcripts.</text>
</comment>
<evidence type="ECO:0000256" key="6">
    <source>
        <dbReference type="SAM" id="MobiDB-lite"/>
    </source>
</evidence>
<dbReference type="SUPFAM" id="SSF48452">
    <property type="entry name" value="TPR-like"/>
    <property type="match status" value="1"/>
</dbReference>
<evidence type="ECO:0000313" key="9">
    <source>
        <dbReference type="Proteomes" id="UP001063166"/>
    </source>
</evidence>
<dbReference type="Gene3D" id="1.25.40.10">
    <property type="entry name" value="Tetratricopeptide repeat domain"/>
    <property type="match status" value="4"/>
</dbReference>
<organism evidence="8 9">
    <name type="scientific">Lyophyllum shimeji</name>
    <name type="common">Hon-shimeji</name>
    <name type="synonym">Tricholoma shimeji</name>
    <dbReference type="NCBI Taxonomy" id="47721"/>
    <lineage>
        <taxon>Eukaryota</taxon>
        <taxon>Fungi</taxon>
        <taxon>Dikarya</taxon>
        <taxon>Basidiomycota</taxon>
        <taxon>Agaricomycotina</taxon>
        <taxon>Agaricomycetes</taxon>
        <taxon>Agaricomycetidae</taxon>
        <taxon>Agaricales</taxon>
        <taxon>Tricholomatineae</taxon>
        <taxon>Lyophyllaceae</taxon>
        <taxon>Lyophyllum</taxon>
    </lineage>
</organism>
<dbReference type="Proteomes" id="UP001063166">
    <property type="component" value="Unassembled WGS sequence"/>
</dbReference>
<feature type="region of interest" description="Disordered" evidence="6">
    <location>
        <begin position="154"/>
        <end position="261"/>
    </location>
</feature>
<feature type="domain" description="PROP1-like PPR" evidence="7">
    <location>
        <begin position="1054"/>
        <end position="1159"/>
    </location>
</feature>
<evidence type="ECO:0000256" key="3">
    <source>
        <dbReference type="ARBA" id="ARBA00044493"/>
    </source>
</evidence>
<feature type="compositionally biased region" description="Polar residues" evidence="6">
    <location>
        <begin position="49"/>
        <end position="66"/>
    </location>
</feature>
<keyword evidence="9" id="KW-1185">Reference proteome</keyword>
<dbReference type="InterPro" id="IPR002885">
    <property type="entry name" value="PPR_rpt"/>
</dbReference>
<feature type="repeat" description="PPR" evidence="5">
    <location>
        <begin position="1075"/>
        <end position="1109"/>
    </location>
</feature>
<proteinExistence type="inferred from homology"/>
<dbReference type="PANTHER" id="PTHR47447">
    <property type="entry name" value="OS03G0856100 PROTEIN"/>
    <property type="match status" value="1"/>
</dbReference>
<evidence type="ECO:0000256" key="2">
    <source>
        <dbReference type="ARBA" id="ARBA00022737"/>
    </source>
</evidence>
<feature type="compositionally biased region" description="Low complexity" evidence="6">
    <location>
        <begin position="215"/>
        <end position="233"/>
    </location>
</feature>
<evidence type="ECO:0000256" key="1">
    <source>
        <dbReference type="ARBA" id="ARBA00006192"/>
    </source>
</evidence>